<dbReference type="OrthoDB" id="5061070at2759"/>
<name>A0A8T1TMG5_9STRA</name>
<feature type="compositionally biased region" description="Polar residues" evidence="1">
    <location>
        <begin position="82"/>
        <end position="100"/>
    </location>
</feature>
<gene>
    <name evidence="2" type="ORF">JG687_00019639</name>
</gene>
<evidence type="ECO:0000313" key="2">
    <source>
        <dbReference type="EMBL" id="KAG6941457.1"/>
    </source>
</evidence>
<dbReference type="Proteomes" id="UP000688947">
    <property type="component" value="Unassembled WGS sequence"/>
</dbReference>
<evidence type="ECO:0000256" key="1">
    <source>
        <dbReference type="SAM" id="MobiDB-lite"/>
    </source>
</evidence>
<feature type="region of interest" description="Disordered" evidence="1">
    <location>
        <begin position="75"/>
        <end position="100"/>
    </location>
</feature>
<organism evidence="2 3">
    <name type="scientific">Phytophthora cactorum</name>
    <dbReference type="NCBI Taxonomy" id="29920"/>
    <lineage>
        <taxon>Eukaryota</taxon>
        <taxon>Sar</taxon>
        <taxon>Stramenopiles</taxon>
        <taxon>Oomycota</taxon>
        <taxon>Peronosporomycetes</taxon>
        <taxon>Peronosporales</taxon>
        <taxon>Peronosporaceae</taxon>
        <taxon>Phytophthora</taxon>
    </lineage>
</organism>
<sequence length="196" mass="21183">MEAAMNGRYELLPTSSSKSSTKDEVTGNINARLRAVLRVEEASFQEVITETKDHGTGVGRKKTKEEVAVGDAVQGEIDGRPTGQTFAVNSSIDGRQSSTDASMNGLYLNSSFAKTEVMSLRFSRRTKGATDGKALERLSKSDEKVSDFVSKEVHASSRVVAFLVTTAADVLNRVVGAASHEMNIPLLAVHSRRMFV</sequence>
<proteinExistence type="predicted"/>
<evidence type="ECO:0000313" key="3">
    <source>
        <dbReference type="Proteomes" id="UP000688947"/>
    </source>
</evidence>
<accession>A0A8T1TMG5</accession>
<dbReference type="EMBL" id="JAENGZ010003542">
    <property type="protein sequence ID" value="KAG6941457.1"/>
    <property type="molecule type" value="Genomic_DNA"/>
</dbReference>
<dbReference type="AlphaFoldDB" id="A0A8T1TMG5"/>
<protein>
    <submittedName>
        <fullName evidence="2">Uncharacterized protein</fullName>
    </submittedName>
</protein>
<feature type="region of interest" description="Disordered" evidence="1">
    <location>
        <begin position="1"/>
        <end position="25"/>
    </location>
</feature>
<comment type="caution">
    <text evidence="2">The sequence shown here is derived from an EMBL/GenBank/DDBJ whole genome shotgun (WGS) entry which is preliminary data.</text>
</comment>
<reference evidence="2" key="1">
    <citation type="submission" date="2021-01" db="EMBL/GenBank/DDBJ databases">
        <title>Phytophthora aleatoria, a newly-described species from Pinus radiata is distinct from Phytophthora cactorum isolates based on comparative genomics.</title>
        <authorList>
            <person name="Mcdougal R."/>
            <person name="Panda P."/>
            <person name="Williams N."/>
            <person name="Studholme D.J."/>
        </authorList>
    </citation>
    <scope>NUCLEOTIDE SEQUENCE</scope>
    <source>
        <strain evidence="2">NZFS 3830</strain>
    </source>
</reference>